<dbReference type="InterPro" id="IPR000014">
    <property type="entry name" value="PAS"/>
</dbReference>
<feature type="domain" description="Histidine kinase" evidence="4">
    <location>
        <begin position="188"/>
        <end position="362"/>
    </location>
</feature>
<keyword evidence="5" id="KW-0808">Transferase</keyword>
<protein>
    <recommendedName>
        <fullName evidence="2">histidine kinase</fullName>
        <ecNumber evidence="2">2.7.13.3</ecNumber>
    </recommendedName>
</protein>
<dbReference type="AlphaFoldDB" id="A0A4Z0QIH1"/>
<dbReference type="Gene3D" id="3.30.565.10">
    <property type="entry name" value="Histidine kinase-like ATPase, C-terminal domain"/>
    <property type="match status" value="1"/>
</dbReference>
<accession>A0A4Z0QIH1</accession>
<evidence type="ECO:0000256" key="3">
    <source>
        <dbReference type="ARBA" id="ARBA00022553"/>
    </source>
</evidence>
<dbReference type="Pfam" id="PF02518">
    <property type="entry name" value="HATPase_c"/>
    <property type="match status" value="1"/>
</dbReference>
<keyword evidence="5" id="KW-0418">Kinase</keyword>
<proteinExistence type="predicted"/>
<dbReference type="PROSITE" id="PS50109">
    <property type="entry name" value="HIS_KIN"/>
    <property type="match status" value="1"/>
</dbReference>
<reference evidence="5 6" key="1">
    <citation type="submission" date="2019-04" db="EMBL/GenBank/DDBJ databases">
        <authorList>
            <person name="Feng G."/>
            <person name="Zhang J."/>
            <person name="Zhu H."/>
        </authorList>
    </citation>
    <scope>NUCLEOTIDE SEQUENCE [LARGE SCALE GENOMIC DNA]</scope>
    <source>
        <strain evidence="5 6">9PBR-1</strain>
    </source>
</reference>
<evidence type="ECO:0000256" key="2">
    <source>
        <dbReference type="ARBA" id="ARBA00012438"/>
    </source>
</evidence>
<evidence type="ECO:0000313" key="5">
    <source>
        <dbReference type="EMBL" id="TGE29878.1"/>
    </source>
</evidence>
<dbReference type="Gene3D" id="3.30.450.20">
    <property type="entry name" value="PAS domain"/>
    <property type="match status" value="1"/>
</dbReference>
<dbReference type="PANTHER" id="PTHR43547">
    <property type="entry name" value="TWO-COMPONENT HISTIDINE KINASE"/>
    <property type="match status" value="1"/>
</dbReference>
<keyword evidence="3" id="KW-0597">Phosphoprotein</keyword>
<dbReference type="InterPro" id="IPR035965">
    <property type="entry name" value="PAS-like_dom_sf"/>
</dbReference>
<evidence type="ECO:0000256" key="1">
    <source>
        <dbReference type="ARBA" id="ARBA00000085"/>
    </source>
</evidence>
<evidence type="ECO:0000259" key="4">
    <source>
        <dbReference type="PROSITE" id="PS50109"/>
    </source>
</evidence>
<gene>
    <name evidence="5" type="ORF">E5K02_10590</name>
</gene>
<dbReference type="EMBL" id="SRMB01000001">
    <property type="protein sequence ID" value="TGE29878.1"/>
    <property type="molecule type" value="Genomic_DNA"/>
</dbReference>
<dbReference type="PANTHER" id="PTHR43547:SF2">
    <property type="entry name" value="HYBRID SIGNAL TRANSDUCTION HISTIDINE KINASE C"/>
    <property type="match status" value="1"/>
</dbReference>
<dbReference type="SMART" id="SM00387">
    <property type="entry name" value="HATPase_c"/>
    <property type="match status" value="1"/>
</dbReference>
<dbReference type="PRINTS" id="PR00344">
    <property type="entry name" value="BCTRLSENSOR"/>
</dbReference>
<dbReference type="RefSeq" id="WP_135394683.1">
    <property type="nucleotide sequence ID" value="NZ_SRMB01000001.1"/>
</dbReference>
<dbReference type="OrthoDB" id="9757990at2"/>
<dbReference type="CDD" id="cd00130">
    <property type="entry name" value="PAS"/>
    <property type="match status" value="1"/>
</dbReference>
<comment type="caution">
    <text evidence="5">The sequence shown here is derived from an EMBL/GenBank/DDBJ whole genome shotgun (WGS) entry which is preliminary data.</text>
</comment>
<name>A0A4Z0QIH1_9BACT</name>
<dbReference type="SUPFAM" id="SSF55785">
    <property type="entry name" value="PYP-like sensor domain (PAS domain)"/>
    <property type="match status" value="1"/>
</dbReference>
<dbReference type="InterPro" id="IPR003594">
    <property type="entry name" value="HATPase_dom"/>
</dbReference>
<dbReference type="InterPro" id="IPR004358">
    <property type="entry name" value="Sig_transdc_His_kin-like_C"/>
</dbReference>
<comment type="catalytic activity">
    <reaction evidence="1">
        <text>ATP + protein L-histidine = ADP + protein N-phospho-L-histidine.</text>
        <dbReference type="EC" id="2.7.13.3"/>
    </reaction>
</comment>
<sequence length="362" mass="40874">MLDIGQFLLEQAQTHPQVQFVYDLASGRVVFVNAAYEWVLHGRRDQVNEELPALLNRLHPDDRDYLAECWHRWRQGELHEEVVFRLLLPGERVQWLELTPSFLPRSADAGWVGGQLRDVSVAQQYKAHADRFNARKNLLLEILSVDLSDMLVLSQNLHQNAEDEVNSFIRVRLLQSLERIEARGQEGVRRIQEFVSEELQTSAAVSLHLQRVDLGEKIRLLLQDYPKAADLAAHTLKVQCPSYPVYAKIDVNKFLQILTNLLSNALKFTPDGGELLIQLMVVGSQWVQVTVSDNGIGIPENLLPRVFERFTPARRPGLRGETTLGVGLSLCKMLAELHGGSISVRSREGNGTTCLVMLPLVP</sequence>
<dbReference type="Proteomes" id="UP000298471">
    <property type="component" value="Unassembled WGS sequence"/>
</dbReference>
<dbReference type="SUPFAM" id="SSF55874">
    <property type="entry name" value="ATPase domain of HSP90 chaperone/DNA topoisomerase II/histidine kinase"/>
    <property type="match status" value="1"/>
</dbReference>
<dbReference type="EC" id="2.7.13.3" evidence="2"/>
<organism evidence="5 6">
    <name type="scientific">Hymenobacter metallicola</name>
    <dbReference type="NCBI Taxonomy" id="2563114"/>
    <lineage>
        <taxon>Bacteria</taxon>
        <taxon>Pseudomonadati</taxon>
        <taxon>Bacteroidota</taxon>
        <taxon>Cytophagia</taxon>
        <taxon>Cytophagales</taxon>
        <taxon>Hymenobacteraceae</taxon>
        <taxon>Hymenobacter</taxon>
    </lineage>
</organism>
<dbReference type="InterPro" id="IPR005467">
    <property type="entry name" value="His_kinase_dom"/>
</dbReference>
<dbReference type="GO" id="GO:0000155">
    <property type="term" value="F:phosphorelay sensor kinase activity"/>
    <property type="evidence" value="ECO:0007669"/>
    <property type="project" value="TreeGrafter"/>
</dbReference>
<keyword evidence="6" id="KW-1185">Reference proteome</keyword>
<dbReference type="InterPro" id="IPR036890">
    <property type="entry name" value="HATPase_C_sf"/>
</dbReference>
<evidence type="ECO:0000313" key="6">
    <source>
        <dbReference type="Proteomes" id="UP000298471"/>
    </source>
</evidence>